<dbReference type="AlphaFoldDB" id="A0A1I1XA22"/>
<keyword evidence="1" id="KW-0472">Membrane</keyword>
<dbReference type="EMBL" id="FOMS01000005">
    <property type="protein sequence ID" value="SFE02210.1"/>
    <property type="molecule type" value="Genomic_DNA"/>
</dbReference>
<dbReference type="Proteomes" id="UP000325289">
    <property type="component" value="Unassembled WGS sequence"/>
</dbReference>
<dbReference type="RefSeq" id="WP_149755756.1">
    <property type="nucleotide sequence ID" value="NZ_FOMS01000005.1"/>
</dbReference>
<evidence type="ECO:0000256" key="1">
    <source>
        <dbReference type="SAM" id="Phobius"/>
    </source>
</evidence>
<evidence type="ECO:0000313" key="3">
    <source>
        <dbReference type="Proteomes" id="UP000325289"/>
    </source>
</evidence>
<keyword evidence="1" id="KW-1133">Transmembrane helix</keyword>
<accession>A0A1I1XA22</accession>
<dbReference type="InterPro" id="IPR011743">
    <property type="entry name" value="Caa3_sub_IV"/>
</dbReference>
<feature type="transmembrane region" description="Helical" evidence="1">
    <location>
        <begin position="70"/>
        <end position="88"/>
    </location>
</feature>
<reference evidence="2 3" key="1">
    <citation type="submission" date="2016-10" db="EMBL/GenBank/DDBJ databases">
        <authorList>
            <person name="Varghese N."/>
            <person name="Submissions S."/>
        </authorList>
    </citation>
    <scope>NUCLEOTIDE SEQUENCE [LARGE SCALE GENOMIC DNA]</scope>
    <source>
        <strain evidence="3">YIM D21,KCTC 23444,ACCC 10710</strain>
    </source>
</reference>
<name>A0A1I1XA22_9RHOB</name>
<organism evidence="2 3">
    <name type="scientific">Roseivivax sediminis</name>
    <dbReference type="NCBI Taxonomy" id="936889"/>
    <lineage>
        <taxon>Bacteria</taxon>
        <taxon>Pseudomonadati</taxon>
        <taxon>Pseudomonadota</taxon>
        <taxon>Alphaproteobacteria</taxon>
        <taxon>Rhodobacterales</taxon>
        <taxon>Roseobacteraceae</taxon>
        <taxon>Roseivivax</taxon>
    </lineage>
</organism>
<feature type="transmembrane region" description="Helical" evidence="1">
    <location>
        <begin position="12"/>
        <end position="32"/>
    </location>
</feature>
<keyword evidence="1" id="KW-0812">Transmembrane</keyword>
<dbReference type="NCBIfam" id="TIGR02229">
    <property type="entry name" value="caa3_sub_IV"/>
    <property type="match status" value="1"/>
</dbReference>
<proteinExistence type="predicted"/>
<dbReference type="OrthoDB" id="7274139at2"/>
<evidence type="ECO:0000313" key="2">
    <source>
        <dbReference type="EMBL" id="SFE02210.1"/>
    </source>
</evidence>
<feature type="transmembrane region" description="Helical" evidence="1">
    <location>
        <begin position="38"/>
        <end position="58"/>
    </location>
</feature>
<protein>
    <submittedName>
        <fullName evidence="2">Caa(3)-type oxidase, subunit IV</fullName>
    </submittedName>
</protein>
<keyword evidence="3" id="KW-1185">Reference proteome</keyword>
<sequence>MAEHSAAPLIRKAAWLALVMLLLMACSVVSVLMLDGWLAVAVPLAVAVLTATIVALAFMEVQKADVVSQISAGVAVAFLGILFALTFADELTRAHIPPTFEGAGE</sequence>
<gene>
    <name evidence="2" type="ORF">SAMN04515678_105229</name>
</gene>